<reference evidence="2" key="2">
    <citation type="submission" date="2019-07" db="EMBL/GenBank/DDBJ databases">
        <authorList>
            <person name="Seetharam A."/>
            <person name="Woodhouse M."/>
            <person name="Cannon E."/>
        </authorList>
    </citation>
    <scope>NUCLEOTIDE SEQUENCE [LARGE SCALE GENOMIC DNA]</scope>
    <source>
        <strain evidence="2">cv. B73</strain>
    </source>
</reference>
<reference evidence="3" key="1">
    <citation type="submission" date="2015-12" db="EMBL/GenBank/DDBJ databases">
        <title>Update maize B73 reference genome by single molecule sequencing technologies.</title>
        <authorList>
            <consortium name="Maize Genome Sequencing Project"/>
            <person name="Ware D."/>
        </authorList>
    </citation>
    <scope>NUCLEOTIDE SEQUENCE [LARGE SCALE GENOMIC DNA]</scope>
    <source>
        <strain evidence="3">cv. B73</strain>
    </source>
</reference>
<evidence type="ECO:0000313" key="3">
    <source>
        <dbReference type="Proteomes" id="UP000007305"/>
    </source>
</evidence>
<reference evidence="2" key="3">
    <citation type="submission" date="2021-05" db="UniProtKB">
        <authorList>
            <consortium name="EnsemblPlants"/>
        </authorList>
    </citation>
    <scope>IDENTIFICATION</scope>
    <source>
        <strain evidence="2">cv. B73</strain>
    </source>
</reference>
<protein>
    <submittedName>
        <fullName evidence="2">Uncharacterized protein</fullName>
    </submittedName>
</protein>
<dbReference type="InParanoid" id="A0A804LJX3"/>
<accession>A0A804LJX3</accession>
<dbReference type="Gramene" id="Zm00001eb016150_T001">
    <property type="protein sequence ID" value="Zm00001eb016150_P001"/>
    <property type="gene ID" value="Zm00001eb016150"/>
</dbReference>
<sequence length="130" mass="15553">MPRDFKTYERGNKERKRERSKNLELSCVHGLDVQTAQKLPCEEKKRYAYSHSCPTIPVPLNRTNCPYTCTQIAKITCVLDGREQTRRPRRWPRPEERRRLCCAWPWRLPRSWRRRRAGRKRNGRDASATA</sequence>
<keyword evidence="3" id="KW-1185">Reference proteome</keyword>
<evidence type="ECO:0000313" key="2">
    <source>
        <dbReference type="EnsemblPlants" id="Zm00001eb016150_P001"/>
    </source>
</evidence>
<dbReference type="AlphaFoldDB" id="A0A804LJX3"/>
<dbReference type="EnsemblPlants" id="Zm00001eb016150_T001">
    <property type="protein sequence ID" value="Zm00001eb016150_P001"/>
    <property type="gene ID" value="Zm00001eb016150"/>
</dbReference>
<dbReference type="Proteomes" id="UP000007305">
    <property type="component" value="Chromosome 1"/>
</dbReference>
<feature type="region of interest" description="Disordered" evidence="1">
    <location>
        <begin position="1"/>
        <end position="21"/>
    </location>
</feature>
<organism evidence="2 3">
    <name type="scientific">Zea mays</name>
    <name type="common">Maize</name>
    <dbReference type="NCBI Taxonomy" id="4577"/>
    <lineage>
        <taxon>Eukaryota</taxon>
        <taxon>Viridiplantae</taxon>
        <taxon>Streptophyta</taxon>
        <taxon>Embryophyta</taxon>
        <taxon>Tracheophyta</taxon>
        <taxon>Spermatophyta</taxon>
        <taxon>Magnoliopsida</taxon>
        <taxon>Liliopsida</taxon>
        <taxon>Poales</taxon>
        <taxon>Poaceae</taxon>
        <taxon>PACMAD clade</taxon>
        <taxon>Panicoideae</taxon>
        <taxon>Andropogonodae</taxon>
        <taxon>Andropogoneae</taxon>
        <taxon>Tripsacinae</taxon>
        <taxon>Zea</taxon>
    </lineage>
</organism>
<proteinExistence type="predicted"/>
<name>A0A804LJX3_MAIZE</name>
<evidence type="ECO:0000256" key="1">
    <source>
        <dbReference type="SAM" id="MobiDB-lite"/>
    </source>
</evidence>
<gene>
    <name evidence="2" type="primary">LOC103634619</name>
</gene>